<reference evidence="1 2" key="1">
    <citation type="submission" date="2017-11" db="EMBL/GenBank/DDBJ databases">
        <title>The genome of Rhizophagus clarus HR1 reveals common genetic basis of auxotrophy among arbuscular mycorrhizal fungi.</title>
        <authorList>
            <person name="Kobayashi Y."/>
        </authorList>
    </citation>
    <scope>NUCLEOTIDE SEQUENCE [LARGE SCALE GENOMIC DNA]</scope>
    <source>
        <strain evidence="1 2">HR1</strain>
    </source>
</reference>
<protein>
    <submittedName>
        <fullName evidence="1">Uncharacterized protein</fullName>
    </submittedName>
</protein>
<keyword evidence="2" id="KW-1185">Reference proteome</keyword>
<gene>
    <name evidence="1" type="ORF">RclHR1_03630003</name>
</gene>
<sequence>MGEKKILDLPRFRMLKFLIQSHVYHNNAYLPIYTKTKYSQFYSKLFMFFVKKILRKIILLSLCFNYNKNGYTGGLTIMHIKKSKG</sequence>
<dbReference type="AlphaFoldDB" id="A0A2Z6RBF4"/>
<comment type="caution">
    <text evidence="1">The sequence shown here is derived from an EMBL/GenBank/DDBJ whole genome shotgun (WGS) entry which is preliminary data.</text>
</comment>
<proteinExistence type="predicted"/>
<dbReference type="EMBL" id="BEXD01002924">
    <property type="protein sequence ID" value="GBB99775.1"/>
    <property type="molecule type" value="Genomic_DNA"/>
</dbReference>
<evidence type="ECO:0000313" key="1">
    <source>
        <dbReference type="EMBL" id="GBB99775.1"/>
    </source>
</evidence>
<organism evidence="1 2">
    <name type="scientific">Rhizophagus clarus</name>
    <dbReference type="NCBI Taxonomy" id="94130"/>
    <lineage>
        <taxon>Eukaryota</taxon>
        <taxon>Fungi</taxon>
        <taxon>Fungi incertae sedis</taxon>
        <taxon>Mucoromycota</taxon>
        <taxon>Glomeromycotina</taxon>
        <taxon>Glomeromycetes</taxon>
        <taxon>Glomerales</taxon>
        <taxon>Glomeraceae</taxon>
        <taxon>Rhizophagus</taxon>
    </lineage>
</organism>
<evidence type="ECO:0000313" key="2">
    <source>
        <dbReference type="Proteomes" id="UP000247702"/>
    </source>
</evidence>
<name>A0A2Z6RBF4_9GLOM</name>
<dbReference type="Proteomes" id="UP000247702">
    <property type="component" value="Unassembled WGS sequence"/>
</dbReference>
<accession>A0A2Z6RBF4</accession>